<proteinExistence type="predicted"/>
<gene>
    <name evidence="1" type="ORF">EO081_11190</name>
</gene>
<dbReference type="InterPro" id="IPR005546">
    <property type="entry name" value="Autotransporte_beta"/>
</dbReference>
<dbReference type="InterPro" id="IPR006315">
    <property type="entry name" value="OM_autotransptr_brl_dom"/>
</dbReference>
<comment type="caution">
    <text evidence="1">The sequence shown here is derived from an EMBL/GenBank/DDBJ whole genome shotgun (WGS) entry which is preliminary data.</text>
</comment>
<dbReference type="SUPFAM" id="SSF103515">
    <property type="entry name" value="Autotransporter"/>
    <property type="match status" value="1"/>
</dbReference>
<keyword evidence="2" id="KW-1185">Reference proteome</keyword>
<accession>A0A4Q2ITG5</accession>
<dbReference type="Gene3D" id="2.40.128.130">
    <property type="entry name" value="Autotransporter beta-domain"/>
    <property type="match status" value="1"/>
</dbReference>
<reference evidence="1 2" key="1">
    <citation type="submission" date="2019-01" db="EMBL/GenBank/DDBJ databases">
        <title>Sphingomonas mucosissima sp. nov. and Sphingomonas desiccabilis sp. nov., from biological soil crusts in the Colorado Plateau, USA.</title>
        <authorList>
            <person name="Zhu D."/>
        </authorList>
    </citation>
    <scope>NUCLEOTIDE SEQUENCE [LARGE SCALE GENOMIC DNA]</scope>
    <source>
        <strain evidence="1 2">CP1D</strain>
    </source>
</reference>
<dbReference type="NCBIfam" id="TIGR01414">
    <property type="entry name" value="autotrans_barl"/>
    <property type="match status" value="1"/>
</dbReference>
<dbReference type="Pfam" id="PF03797">
    <property type="entry name" value="Autotransporter"/>
    <property type="match status" value="1"/>
</dbReference>
<dbReference type="SUPFAM" id="SSF51126">
    <property type="entry name" value="Pectin lyase-like"/>
    <property type="match status" value="1"/>
</dbReference>
<dbReference type="EMBL" id="SDPT01000002">
    <property type="protein sequence ID" value="RXZ31760.1"/>
    <property type="molecule type" value="Genomic_DNA"/>
</dbReference>
<protein>
    <submittedName>
        <fullName evidence="1">Autotransporter outer membrane beta-barrel domain-containing protein</fullName>
    </submittedName>
</protein>
<sequence>MRTSQRAIRNLASVSLGAVAVFLGSGAGAQGLAGGPAATGNELRASTGSQLASGSGYGVTAIGIEVEGAAPAPAGRFAAARAVADAHSRLPGRAGGAFHATASVPGIPERADACGELVDGEASCTAADPVNEGVYYAAPGDVTVHLEDGLVIEPSAGLAGVIAISEEGIATIDGAGATIRTENASGAVAERANGVVIDLASVSVEMTDPDAFAFGIAAASPYGTIAINAGEVKTKGDYTTGIIAEGSSSDVFINAGKISTDGFSSDGIVVRTGGVVDIQVGTIESTGEYNWGVNVTNGGYVDDALWSGPTNVAVESIKLSGDNNRGVNVFTLTDTEIQVGTLESEGSNGTGVYVTAYGSAGVRIGDLSMSGTDNTGVLVQTLGRATVAVENATFTGTGGGILAFGEALGADIRVGTLTTEMGGGIQGVSEAGDVSIEAGTVRVNGDFASGVLAASTYGKGTVRVGEVSTNGMFAIGVKVEALHGDVLVHAGKVSTEGEQSYGIKADGKTTLVAVDQSVTTSGAAAFGVITSSTDGDAVVVAKGAVDTRGDMADALRATGRYGTGRVLASGAVSTHGDQASGIRAWGENGQVDVQAQSVTTSGANSHGIVARTLYAEWFLGQGAPNPYDFTGNIDVAAANVAVTGADSLGISARGLGEANIVAGNVSSAKSYAIETNMIGDVALDLRGTVKSGAVAAVRSTGADVSVNIGAGAQVIGATDALVISAAGKRCVLPNPEDGVTPNPCPNPGYSDWRDAMPGFSEFGDSLGVPEIGIGGVAAIVNNGTIQAQDGYAIRLASGRALIDNRGRIEGGVLFGAGEDLFDNSGVFAIGRDSDFGAGVDVLRNSGVVKLASAKAAASYKLAGLERFENSGTIDLGNKVAGDVLTLSGDYRGSGNAALLLDIDTAAGRGDQLVIQGDATGSTRVAVAATAGTAQLTDAEGIVLVKVAGDSTADAFALDAASRDIGFVNYALGYDAANGDYRLTGRAGAAAYRMVGALQAAENLWDASADLLRTANLSKRDAQLAGQGEADTSRLWGVLQGGRLSRNLDTTGASGTIDLDYRQTRQGGQIGFDLLNNAGDTGLLRVGVTGGYADSTLNFRNSADRIELSTANVGLYAGYVGERAFANLLVKYDRHDLTARSGALAADADFDGSTWGVDGEVGLRMGSAGMFIEPTAGLAWMRTSLDDLANGNQRLAFRDSDGFKGRIGARFGGTSVFANGNALTVYLSGNLAHRFGSDYAADLVSGASQRIKFDRVGTTGEGQLGLSYRTAAGFQAFVEGQGETGSGYSGVTGWAGFRIGF</sequence>
<dbReference type="Gene3D" id="2.160.20.20">
    <property type="match status" value="2"/>
</dbReference>
<dbReference type="InterPro" id="IPR012332">
    <property type="entry name" value="Autotransporter_pectin_lyase_C"/>
</dbReference>
<dbReference type="InterPro" id="IPR043990">
    <property type="entry name" value="AC_1"/>
</dbReference>
<organism evidence="1 2">
    <name type="scientific">Sphingomonas desiccabilis</name>
    <dbReference type="NCBI Taxonomy" id="429134"/>
    <lineage>
        <taxon>Bacteria</taxon>
        <taxon>Pseudomonadati</taxon>
        <taxon>Pseudomonadota</taxon>
        <taxon>Alphaproteobacteria</taxon>
        <taxon>Sphingomonadales</taxon>
        <taxon>Sphingomonadaceae</taxon>
        <taxon>Sphingomonas</taxon>
    </lineage>
</organism>
<dbReference type="Pfam" id="PF18883">
    <property type="entry name" value="AC_1"/>
    <property type="match status" value="1"/>
</dbReference>
<dbReference type="OrthoDB" id="7622012at2"/>
<evidence type="ECO:0000313" key="1">
    <source>
        <dbReference type="EMBL" id="RXZ31760.1"/>
    </source>
</evidence>
<dbReference type="Proteomes" id="UP000292347">
    <property type="component" value="Unassembled WGS sequence"/>
</dbReference>
<evidence type="ECO:0000313" key="2">
    <source>
        <dbReference type="Proteomes" id="UP000292347"/>
    </source>
</evidence>
<dbReference type="SMART" id="SM00869">
    <property type="entry name" value="Autotransporter"/>
    <property type="match status" value="1"/>
</dbReference>
<dbReference type="PROSITE" id="PS51208">
    <property type="entry name" value="AUTOTRANSPORTER"/>
    <property type="match status" value="1"/>
</dbReference>
<dbReference type="InterPro" id="IPR011050">
    <property type="entry name" value="Pectin_lyase_fold/virulence"/>
</dbReference>
<name>A0A4Q2ITG5_9SPHN</name>
<dbReference type="RefSeq" id="WP_129341993.1">
    <property type="nucleotide sequence ID" value="NZ_JACIDD010000002.1"/>
</dbReference>
<dbReference type="GO" id="GO:0019867">
    <property type="term" value="C:outer membrane"/>
    <property type="evidence" value="ECO:0007669"/>
    <property type="project" value="InterPro"/>
</dbReference>
<dbReference type="InterPro" id="IPR036709">
    <property type="entry name" value="Autotransporte_beta_dom_sf"/>
</dbReference>